<dbReference type="SUPFAM" id="SSF81606">
    <property type="entry name" value="PP2C-like"/>
    <property type="match status" value="1"/>
</dbReference>
<dbReference type="GO" id="GO:0046872">
    <property type="term" value="F:metal ion binding"/>
    <property type="evidence" value="ECO:0007669"/>
    <property type="project" value="UniProtKB-KW"/>
</dbReference>
<dbReference type="FunFam" id="3.60.40.10:FF:000002">
    <property type="entry name" value="Serine/threonine phosphatase stp"/>
    <property type="match status" value="1"/>
</dbReference>
<keyword evidence="7" id="KW-1133">Transmembrane helix</keyword>
<keyword evidence="7" id="KW-0812">Transmembrane</keyword>
<protein>
    <submittedName>
        <fullName evidence="9">Unannotated protein</fullName>
    </submittedName>
</protein>
<feature type="transmembrane region" description="Helical" evidence="7">
    <location>
        <begin position="314"/>
        <end position="335"/>
    </location>
</feature>
<evidence type="ECO:0000256" key="3">
    <source>
        <dbReference type="ARBA" id="ARBA00022801"/>
    </source>
</evidence>
<feature type="region of interest" description="Disordered" evidence="6">
    <location>
        <begin position="411"/>
        <end position="446"/>
    </location>
</feature>
<evidence type="ECO:0000256" key="1">
    <source>
        <dbReference type="ARBA" id="ARBA00001936"/>
    </source>
</evidence>
<evidence type="ECO:0000313" key="9">
    <source>
        <dbReference type="EMBL" id="CAB4874139.1"/>
    </source>
</evidence>
<feature type="domain" description="PPM-type phosphatase" evidence="8">
    <location>
        <begin position="6"/>
        <end position="236"/>
    </location>
</feature>
<sequence length="446" mass="46811">MTLSLRYAAHSDVGLVRAGNEDSAYAGPRLLVVADGMGGAAAGEVASSIVVASLAGLDDDDLGGDLLDALTESVARAESLLTKTINADSSLEGMGTTLTALLWSGTRVGLAHVGDSRAYLLRGGDLLRLTHDHTYVQTLVDRGEISAEEAESHPRRSLLMRALDGRNDAQPDLSVREVRAADRFMVCSDGLSGVVSESTISEELAFGQPSEAALRLIALAKKAGGPDNITVVIADVVDADDRPATQALVVGAAGEPELAQRAADIVDASPAGKARAQLGENALKEESQRAKERFEADEDFENSARRQRWIRRGAITALVALLIIALGVVCIQWIGRQFYVASNGTNVAIFQGVNQHIAWISLAKPVTSTDIATQSLPEQSRFQVEQGISAKNLEDAQRVVDRLRGDASSCTIANPPAGCPSSQPGSGLPIPAPTVSPRLATPGTTP</sequence>
<evidence type="ECO:0000256" key="6">
    <source>
        <dbReference type="SAM" id="MobiDB-lite"/>
    </source>
</evidence>
<dbReference type="InterPro" id="IPR015655">
    <property type="entry name" value="PP2C"/>
</dbReference>
<dbReference type="AlphaFoldDB" id="A0A6J7E0R0"/>
<keyword evidence="7" id="KW-0472">Membrane</keyword>
<dbReference type="InterPro" id="IPR036457">
    <property type="entry name" value="PPM-type-like_dom_sf"/>
</dbReference>
<evidence type="ECO:0000256" key="4">
    <source>
        <dbReference type="ARBA" id="ARBA00022912"/>
    </source>
</evidence>
<dbReference type="Pfam" id="PF13672">
    <property type="entry name" value="PP2C_2"/>
    <property type="match status" value="1"/>
</dbReference>
<dbReference type="PANTHER" id="PTHR13832:SF827">
    <property type="entry name" value="PROTEIN PHOSPHATASE 1L"/>
    <property type="match status" value="1"/>
</dbReference>
<keyword evidence="3" id="KW-0378">Hydrolase</keyword>
<evidence type="ECO:0000256" key="5">
    <source>
        <dbReference type="ARBA" id="ARBA00023211"/>
    </source>
</evidence>
<dbReference type="PROSITE" id="PS51746">
    <property type="entry name" value="PPM_2"/>
    <property type="match status" value="1"/>
</dbReference>
<dbReference type="InterPro" id="IPR001932">
    <property type="entry name" value="PPM-type_phosphatase-like_dom"/>
</dbReference>
<evidence type="ECO:0000256" key="2">
    <source>
        <dbReference type="ARBA" id="ARBA00022723"/>
    </source>
</evidence>
<gene>
    <name evidence="9" type="ORF">UFOPK3401_00977</name>
</gene>
<dbReference type="CDD" id="cd00143">
    <property type="entry name" value="PP2Cc"/>
    <property type="match status" value="1"/>
</dbReference>
<accession>A0A6J7E0R0</accession>
<dbReference type="SMART" id="SM00331">
    <property type="entry name" value="PP2C_SIG"/>
    <property type="match status" value="1"/>
</dbReference>
<reference evidence="9" key="1">
    <citation type="submission" date="2020-05" db="EMBL/GenBank/DDBJ databases">
        <authorList>
            <person name="Chiriac C."/>
            <person name="Salcher M."/>
            <person name="Ghai R."/>
            <person name="Kavagutti S V."/>
        </authorList>
    </citation>
    <scope>NUCLEOTIDE SEQUENCE</scope>
</reference>
<dbReference type="GO" id="GO:0004722">
    <property type="term" value="F:protein serine/threonine phosphatase activity"/>
    <property type="evidence" value="ECO:0007669"/>
    <property type="project" value="InterPro"/>
</dbReference>
<evidence type="ECO:0000259" key="8">
    <source>
        <dbReference type="PROSITE" id="PS51746"/>
    </source>
</evidence>
<evidence type="ECO:0000256" key="7">
    <source>
        <dbReference type="SAM" id="Phobius"/>
    </source>
</evidence>
<name>A0A6J7E0R0_9ZZZZ</name>
<keyword evidence="5" id="KW-0464">Manganese</keyword>
<proteinExistence type="predicted"/>
<keyword evidence="2" id="KW-0479">Metal-binding</keyword>
<organism evidence="9">
    <name type="scientific">freshwater metagenome</name>
    <dbReference type="NCBI Taxonomy" id="449393"/>
    <lineage>
        <taxon>unclassified sequences</taxon>
        <taxon>metagenomes</taxon>
        <taxon>ecological metagenomes</taxon>
    </lineage>
</organism>
<dbReference type="PANTHER" id="PTHR13832">
    <property type="entry name" value="PROTEIN PHOSPHATASE 2C"/>
    <property type="match status" value="1"/>
</dbReference>
<dbReference type="SMART" id="SM00332">
    <property type="entry name" value="PP2Cc"/>
    <property type="match status" value="1"/>
</dbReference>
<dbReference type="Gene3D" id="3.60.40.10">
    <property type="entry name" value="PPM-type phosphatase domain"/>
    <property type="match status" value="1"/>
</dbReference>
<keyword evidence="4" id="KW-0904">Protein phosphatase</keyword>
<dbReference type="EMBL" id="CAFBLM010000042">
    <property type="protein sequence ID" value="CAB4874139.1"/>
    <property type="molecule type" value="Genomic_DNA"/>
</dbReference>
<comment type="cofactor">
    <cofactor evidence="1">
        <name>Mn(2+)</name>
        <dbReference type="ChEBI" id="CHEBI:29035"/>
    </cofactor>
</comment>